<reference evidence="5 6" key="1">
    <citation type="submission" date="2023-01" db="EMBL/GenBank/DDBJ databases">
        <title>Complete genome sequence of Roseicyclus marinus strain Dej080120_10.</title>
        <authorList>
            <person name="Ueki S."/>
            <person name="Maruyama F."/>
        </authorList>
    </citation>
    <scope>NUCLEOTIDE SEQUENCE [LARGE SCALE GENOMIC DNA]</scope>
    <source>
        <strain evidence="5 6">Dej080120_10</strain>
    </source>
</reference>
<keyword evidence="1" id="KW-0677">Repeat</keyword>
<accession>A0AA48HU78</accession>
<dbReference type="Pfam" id="PF13432">
    <property type="entry name" value="TPR_16"/>
    <property type="match status" value="1"/>
</dbReference>
<dbReference type="GO" id="GO:0060090">
    <property type="term" value="F:molecular adaptor activity"/>
    <property type="evidence" value="ECO:0007669"/>
    <property type="project" value="TreeGrafter"/>
</dbReference>
<dbReference type="PANTHER" id="PTHR45831:SF2">
    <property type="entry name" value="LD24721P"/>
    <property type="match status" value="1"/>
</dbReference>
<dbReference type="KEGG" id="rmai:MACH21_23630"/>
<evidence type="ECO:0000313" key="6">
    <source>
        <dbReference type="Proteomes" id="UP001337723"/>
    </source>
</evidence>
<evidence type="ECO:0000256" key="2">
    <source>
        <dbReference type="ARBA" id="ARBA00022803"/>
    </source>
</evidence>
<keyword evidence="4" id="KW-0732">Signal</keyword>
<dbReference type="GO" id="GO:0016020">
    <property type="term" value="C:membrane"/>
    <property type="evidence" value="ECO:0007669"/>
    <property type="project" value="TreeGrafter"/>
</dbReference>
<dbReference type="EMBL" id="AP027266">
    <property type="protein sequence ID" value="BDW86186.1"/>
    <property type="molecule type" value="Genomic_DNA"/>
</dbReference>
<gene>
    <name evidence="5" type="ORF">MACH21_23630</name>
</gene>
<keyword evidence="6" id="KW-1185">Reference proteome</keyword>
<name>A0AA48HU78_9RHOB</name>
<dbReference type="PROSITE" id="PS51257">
    <property type="entry name" value="PROKAR_LIPOPROTEIN"/>
    <property type="match status" value="1"/>
</dbReference>
<sequence>MTMRGLIILAGFLALSACVETQADDLLDPLPQELEIAAPAGTVVLQDGVDQLLVGDRLMDAGQHDLALRAYYRAAAEQGLDAGVLTAIGSANLALGRIGQAEDQFRRAIELDDRYVPAWNNLGVALMEQGEYGEARRVFESAFSLDSGSSDAIRDNLRRAIARMDETVYTGANNQDGLGLLRRGGGVFELRPDP</sequence>
<feature type="repeat" description="TPR" evidence="3">
    <location>
        <begin position="82"/>
        <end position="115"/>
    </location>
</feature>
<evidence type="ECO:0000313" key="5">
    <source>
        <dbReference type="EMBL" id="BDW86186.1"/>
    </source>
</evidence>
<dbReference type="GO" id="GO:0006620">
    <property type="term" value="P:post-translational protein targeting to endoplasmic reticulum membrane"/>
    <property type="evidence" value="ECO:0007669"/>
    <property type="project" value="TreeGrafter"/>
</dbReference>
<dbReference type="SMART" id="SM00028">
    <property type="entry name" value="TPR"/>
    <property type="match status" value="2"/>
</dbReference>
<evidence type="ECO:0000256" key="3">
    <source>
        <dbReference type="PROSITE-ProRule" id="PRU00339"/>
    </source>
</evidence>
<dbReference type="InterPro" id="IPR019734">
    <property type="entry name" value="TPR_rpt"/>
</dbReference>
<evidence type="ECO:0000256" key="1">
    <source>
        <dbReference type="ARBA" id="ARBA00022737"/>
    </source>
</evidence>
<evidence type="ECO:0000256" key="4">
    <source>
        <dbReference type="SAM" id="SignalP"/>
    </source>
</evidence>
<dbReference type="GO" id="GO:0072380">
    <property type="term" value="C:TRC complex"/>
    <property type="evidence" value="ECO:0007669"/>
    <property type="project" value="TreeGrafter"/>
</dbReference>
<keyword evidence="2 3" id="KW-0802">TPR repeat</keyword>
<dbReference type="Gene3D" id="1.25.40.10">
    <property type="entry name" value="Tetratricopeptide repeat domain"/>
    <property type="match status" value="1"/>
</dbReference>
<dbReference type="RefSeq" id="WP_338272103.1">
    <property type="nucleotide sequence ID" value="NZ_AP027266.1"/>
</dbReference>
<dbReference type="AlphaFoldDB" id="A0AA48HU78"/>
<dbReference type="PANTHER" id="PTHR45831">
    <property type="entry name" value="LD24721P"/>
    <property type="match status" value="1"/>
</dbReference>
<feature type="chain" id="PRO_5041398210" description="Tetratricopeptide repeat protein" evidence="4">
    <location>
        <begin position="24"/>
        <end position="194"/>
    </location>
</feature>
<dbReference type="Proteomes" id="UP001337723">
    <property type="component" value="Chromosome"/>
</dbReference>
<dbReference type="SUPFAM" id="SSF48452">
    <property type="entry name" value="TPR-like"/>
    <property type="match status" value="1"/>
</dbReference>
<feature type="signal peptide" evidence="4">
    <location>
        <begin position="1"/>
        <end position="23"/>
    </location>
</feature>
<dbReference type="InterPro" id="IPR011990">
    <property type="entry name" value="TPR-like_helical_dom_sf"/>
</dbReference>
<proteinExistence type="predicted"/>
<evidence type="ECO:0008006" key="7">
    <source>
        <dbReference type="Google" id="ProtNLM"/>
    </source>
</evidence>
<dbReference type="PROSITE" id="PS50005">
    <property type="entry name" value="TPR"/>
    <property type="match status" value="2"/>
</dbReference>
<feature type="repeat" description="TPR" evidence="3">
    <location>
        <begin position="116"/>
        <end position="149"/>
    </location>
</feature>
<dbReference type="InterPro" id="IPR047150">
    <property type="entry name" value="SGT"/>
</dbReference>
<organism evidence="5 6">
    <name type="scientific">Roseicyclus marinus</name>
    <dbReference type="NCBI Taxonomy" id="2161673"/>
    <lineage>
        <taxon>Bacteria</taxon>
        <taxon>Pseudomonadati</taxon>
        <taxon>Pseudomonadota</taxon>
        <taxon>Alphaproteobacteria</taxon>
        <taxon>Rhodobacterales</taxon>
        <taxon>Roseobacteraceae</taxon>
        <taxon>Roseicyclus</taxon>
    </lineage>
</organism>
<protein>
    <recommendedName>
        <fullName evidence="7">Tetratricopeptide repeat protein</fullName>
    </recommendedName>
</protein>